<dbReference type="InterPro" id="IPR015943">
    <property type="entry name" value="WD40/YVTN_repeat-like_dom_sf"/>
</dbReference>
<feature type="chain" id="PRO_5014922130" description="M23ase beta-sheet core domain-containing protein" evidence="1">
    <location>
        <begin position="29"/>
        <end position="557"/>
    </location>
</feature>
<dbReference type="Proteomes" id="UP000228921">
    <property type="component" value="Unassembled WGS sequence"/>
</dbReference>
<dbReference type="PANTHER" id="PTHR21666:SF270">
    <property type="entry name" value="MUREIN HYDROLASE ACTIVATOR ENVC"/>
    <property type="match status" value="1"/>
</dbReference>
<reference evidence="3 4" key="1">
    <citation type="submission" date="2017-11" db="EMBL/GenBank/DDBJ databases">
        <title>Evolution of Phototrophy in the Chloroflexi Phylum Driven by Horizontal Gene Transfer.</title>
        <authorList>
            <person name="Ward L.M."/>
            <person name="Hemp J."/>
            <person name="Shih P.M."/>
            <person name="Mcglynn S.E."/>
            <person name="Fischer W."/>
        </authorList>
    </citation>
    <scope>NUCLEOTIDE SEQUENCE [LARGE SCALE GENOMIC DNA]</scope>
    <source>
        <strain evidence="3">CP2_2F</strain>
    </source>
</reference>
<feature type="domain" description="M23ase beta-sheet core" evidence="2">
    <location>
        <begin position="64"/>
        <end position="162"/>
    </location>
</feature>
<sequence>MTAPLALRRALFLSLIALLIVPQLPAHAQADLDCGVVDRFDYPIDGISLVHDDFGLFRADFNGYHSGIDLAFEREGEPVRAAARGRVTFSDPEGWDTEKGVVIIEHTMPDRSVVFSLYGHMESREPYIFPRVGQCVLRGDIIGVIGEPRNSAPHLHYEIRRMRASTGGPGYWNTDPLEGGWLHPIEFTEQWRLRLQPAFRAIVTATSLPAAPPLWLSDGNAVYATRFQLEARPPATNSFAPFMPSWTLRVEGLSGIAPLPDGRIFGATANGQVFIVGNGRFVGAWRADRVLRTPPLRVGEAIIFLDSENRAVSYDVDGRVRWQSEALGRRVERYAVSGDLLAAAVENDGNYELLVLNSEGRLLYAARAPSPIAPIAVQGGGFLIAVGSQVSLLSPDAVLTPLLDTGIALGRAAQVAADSLGNLYVYPGYGSEVYAYAAGGGLRWTIRLPSLPTQPPLLAVGDGCLLYVLTADGALLAYRATDGALRGIASLYAGGRQHRPEARLLNVLPNELVQFSAGYLSTALIDGLQLAEMGECSLPLSPVLSPQSRERETGNAP</sequence>
<dbReference type="Gene3D" id="2.70.70.10">
    <property type="entry name" value="Glucose Permease (Domain IIA)"/>
    <property type="match status" value="1"/>
</dbReference>
<keyword evidence="1" id="KW-0732">Signal</keyword>
<accession>A0A2M8NYH0</accession>
<proteinExistence type="predicted"/>
<dbReference type="Gene3D" id="2.130.10.10">
    <property type="entry name" value="YVTN repeat-like/Quinoprotein amine dehydrogenase"/>
    <property type="match status" value="2"/>
</dbReference>
<dbReference type="EMBL" id="PGTK01000011">
    <property type="protein sequence ID" value="PJF30340.1"/>
    <property type="molecule type" value="Genomic_DNA"/>
</dbReference>
<dbReference type="CDD" id="cd12797">
    <property type="entry name" value="M23_peptidase"/>
    <property type="match status" value="1"/>
</dbReference>
<dbReference type="Pfam" id="PF01551">
    <property type="entry name" value="Peptidase_M23"/>
    <property type="match status" value="1"/>
</dbReference>
<dbReference type="GO" id="GO:0004222">
    <property type="term" value="F:metalloendopeptidase activity"/>
    <property type="evidence" value="ECO:0007669"/>
    <property type="project" value="TreeGrafter"/>
</dbReference>
<dbReference type="SUPFAM" id="SSF101898">
    <property type="entry name" value="NHL repeat"/>
    <property type="match status" value="1"/>
</dbReference>
<organism evidence="3 4">
    <name type="scientific">Candidatus Thermofonsia Clade 1 bacterium</name>
    <dbReference type="NCBI Taxonomy" id="2364210"/>
    <lineage>
        <taxon>Bacteria</taxon>
        <taxon>Bacillati</taxon>
        <taxon>Chloroflexota</taxon>
        <taxon>Candidatus Thermofontia</taxon>
        <taxon>Candidatus Thermofonsia Clade 1</taxon>
    </lineage>
</organism>
<name>A0A2M8NYH0_9CHLR</name>
<feature type="signal peptide" evidence="1">
    <location>
        <begin position="1"/>
        <end position="28"/>
    </location>
</feature>
<dbReference type="AlphaFoldDB" id="A0A2M8NYH0"/>
<comment type="caution">
    <text evidence="3">The sequence shown here is derived from an EMBL/GenBank/DDBJ whole genome shotgun (WGS) entry which is preliminary data.</text>
</comment>
<dbReference type="InterPro" id="IPR050570">
    <property type="entry name" value="Cell_wall_metabolism_enzyme"/>
</dbReference>
<dbReference type="InterPro" id="IPR016047">
    <property type="entry name" value="M23ase_b-sheet_dom"/>
</dbReference>
<evidence type="ECO:0000256" key="1">
    <source>
        <dbReference type="SAM" id="SignalP"/>
    </source>
</evidence>
<dbReference type="InterPro" id="IPR011055">
    <property type="entry name" value="Dup_hybrid_motif"/>
</dbReference>
<evidence type="ECO:0000313" key="4">
    <source>
        <dbReference type="Proteomes" id="UP000228921"/>
    </source>
</evidence>
<evidence type="ECO:0000259" key="2">
    <source>
        <dbReference type="Pfam" id="PF01551"/>
    </source>
</evidence>
<dbReference type="SUPFAM" id="SSF51261">
    <property type="entry name" value="Duplicated hybrid motif"/>
    <property type="match status" value="1"/>
</dbReference>
<dbReference type="PANTHER" id="PTHR21666">
    <property type="entry name" value="PEPTIDASE-RELATED"/>
    <property type="match status" value="1"/>
</dbReference>
<evidence type="ECO:0000313" key="3">
    <source>
        <dbReference type="EMBL" id="PJF30340.1"/>
    </source>
</evidence>
<gene>
    <name evidence="3" type="ORF">CUN51_07990</name>
</gene>
<protein>
    <recommendedName>
        <fullName evidence="2">M23ase beta-sheet core domain-containing protein</fullName>
    </recommendedName>
</protein>